<protein>
    <submittedName>
        <fullName evidence="1">Uncharacterized protein</fullName>
    </submittedName>
</protein>
<proteinExistence type="predicted"/>
<gene>
    <name evidence="1" type="ORF">UFOVP241_40</name>
</gene>
<sequence>MEPIVARDQIRDLARAAADLGQHVHVANPYPPLSAAHHLFEVDYWAAVHDLEAEVS</sequence>
<organism evidence="1">
    <name type="scientific">uncultured Caudovirales phage</name>
    <dbReference type="NCBI Taxonomy" id="2100421"/>
    <lineage>
        <taxon>Viruses</taxon>
        <taxon>Duplodnaviria</taxon>
        <taxon>Heunggongvirae</taxon>
        <taxon>Uroviricota</taxon>
        <taxon>Caudoviricetes</taxon>
        <taxon>Peduoviridae</taxon>
        <taxon>Maltschvirus</taxon>
        <taxon>Maltschvirus maltsch</taxon>
    </lineage>
</organism>
<reference evidence="1" key="1">
    <citation type="submission" date="2020-05" db="EMBL/GenBank/DDBJ databases">
        <authorList>
            <person name="Chiriac C."/>
            <person name="Salcher M."/>
            <person name="Ghai R."/>
            <person name="Kavagutti S V."/>
        </authorList>
    </citation>
    <scope>NUCLEOTIDE SEQUENCE</scope>
</reference>
<dbReference type="EMBL" id="LR798286">
    <property type="protein sequence ID" value="CAB5220848.1"/>
    <property type="molecule type" value="Genomic_DNA"/>
</dbReference>
<accession>A0A6J7WVI5</accession>
<name>A0A6J7WVI5_9CAUD</name>
<evidence type="ECO:0000313" key="1">
    <source>
        <dbReference type="EMBL" id="CAB5220848.1"/>
    </source>
</evidence>